<evidence type="ECO:0000256" key="1">
    <source>
        <dbReference type="SAM" id="Phobius"/>
    </source>
</evidence>
<protein>
    <recommendedName>
        <fullName evidence="4">Transglycosylase associated protein</fullName>
    </recommendedName>
</protein>
<dbReference type="OrthoDB" id="8161993at2"/>
<feature type="transmembrane region" description="Helical" evidence="1">
    <location>
        <begin position="77"/>
        <end position="98"/>
    </location>
</feature>
<keyword evidence="1" id="KW-0472">Membrane</keyword>
<proteinExistence type="predicted"/>
<organism evidence="2 3">
    <name type="scientific">Bosea lathyri</name>
    <dbReference type="NCBI Taxonomy" id="1036778"/>
    <lineage>
        <taxon>Bacteria</taxon>
        <taxon>Pseudomonadati</taxon>
        <taxon>Pseudomonadota</taxon>
        <taxon>Alphaproteobacteria</taxon>
        <taxon>Hyphomicrobiales</taxon>
        <taxon>Boseaceae</taxon>
        <taxon>Bosea</taxon>
    </lineage>
</organism>
<reference evidence="2 3" key="1">
    <citation type="submission" date="2016-10" db="EMBL/GenBank/DDBJ databases">
        <authorList>
            <person name="de Groot N.N."/>
        </authorList>
    </citation>
    <scope>NUCLEOTIDE SEQUENCE [LARGE SCALE GENOMIC DNA]</scope>
    <source>
        <strain evidence="2 3">DSM 26656</strain>
    </source>
</reference>
<evidence type="ECO:0008006" key="4">
    <source>
        <dbReference type="Google" id="ProtNLM"/>
    </source>
</evidence>
<dbReference type="EMBL" id="FNUY01000008">
    <property type="protein sequence ID" value="SEG66742.1"/>
    <property type="molecule type" value="Genomic_DNA"/>
</dbReference>
<gene>
    <name evidence="2" type="ORF">SAMN04488115_108295</name>
</gene>
<keyword evidence="3" id="KW-1185">Reference proteome</keyword>
<accession>A0A1H6C1D2</accession>
<evidence type="ECO:0000313" key="2">
    <source>
        <dbReference type="EMBL" id="SEG66742.1"/>
    </source>
</evidence>
<dbReference type="AlphaFoldDB" id="A0A1H6C1D2"/>
<feature type="transmembrane region" description="Helical" evidence="1">
    <location>
        <begin position="15"/>
        <end position="35"/>
    </location>
</feature>
<name>A0A1H6C1D2_9HYPH</name>
<keyword evidence="1" id="KW-1133">Transmembrane helix</keyword>
<evidence type="ECO:0000313" key="3">
    <source>
        <dbReference type="Proteomes" id="UP000236743"/>
    </source>
</evidence>
<sequence>MRNLLLMLGLPDFPLLSLVLFLAIVFVATMMFGWISDLLLGDGGFGITINGALILFGAIAGTLISRRFGLVVGPGTTATAALVATGSGLFTLIFCGLMRRWV</sequence>
<keyword evidence="1" id="KW-0812">Transmembrane</keyword>
<feature type="transmembrane region" description="Helical" evidence="1">
    <location>
        <begin position="47"/>
        <end position="65"/>
    </location>
</feature>
<dbReference type="RefSeq" id="WP_146071440.1">
    <property type="nucleotide sequence ID" value="NZ_FNUY01000008.1"/>
</dbReference>
<dbReference type="Proteomes" id="UP000236743">
    <property type="component" value="Unassembled WGS sequence"/>
</dbReference>